<proteinExistence type="predicted"/>
<evidence type="ECO:0000313" key="3">
    <source>
        <dbReference type="Proteomes" id="UP001422759"/>
    </source>
</evidence>
<evidence type="ECO:0000256" key="1">
    <source>
        <dbReference type="SAM" id="MobiDB-lite"/>
    </source>
</evidence>
<dbReference type="EMBL" id="BAAANT010000017">
    <property type="protein sequence ID" value="GAA2145094.1"/>
    <property type="molecule type" value="Genomic_DNA"/>
</dbReference>
<dbReference type="Proteomes" id="UP001422759">
    <property type="component" value="Unassembled WGS sequence"/>
</dbReference>
<gene>
    <name evidence="2" type="ORF">GCM10009760_33370</name>
</gene>
<sequence>MSGIRGQPVTRRVSHSGRTPVRSVRPARKCPKQGRFTGAEQGESGKMKAGKGHRFTPSAD</sequence>
<organism evidence="2 3">
    <name type="scientific">Kitasatospora kazusensis</name>
    <dbReference type="NCBI Taxonomy" id="407974"/>
    <lineage>
        <taxon>Bacteria</taxon>
        <taxon>Bacillati</taxon>
        <taxon>Actinomycetota</taxon>
        <taxon>Actinomycetes</taxon>
        <taxon>Kitasatosporales</taxon>
        <taxon>Streptomycetaceae</taxon>
        <taxon>Kitasatospora</taxon>
    </lineage>
</organism>
<comment type="caution">
    <text evidence="2">The sequence shown here is derived from an EMBL/GenBank/DDBJ whole genome shotgun (WGS) entry which is preliminary data.</text>
</comment>
<keyword evidence="3" id="KW-1185">Reference proteome</keyword>
<protein>
    <submittedName>
        <fullName evidence="2">Uncharacterized protein</fullName>
    </submittedName>
</protein>
<evidence type="ECO:0000313" key="2">
    <source>
        <dbReference type="EMBL" id="GAA2145094.1"/>
    </source>
</evidence>
<name>A0ABP5LFN9_9ACTN</name>
<accession>A0ABP5LFN9</accession>
<feature type="region of interest" description="Disordered" evidence="1">
    <location>
        <begin position="1"/>
        <end position="60"/>
    </location>
</feature>
<reference evidence="3" key="1">
    <citation type="journal article" date="2019" name="Int. J. Syst. Evol. Microbiol.">
        <title>The Global Catalogue of Microorganisms (GCM) 10K type strain sequencing project: providing services to taxonomists for standard genome sequencing and annotation.</title>
        <authorList>
            <consortium name="The Broad Institute Genomics Platform"/>
            <consortium name="The Broad Institute Genome Sequencing Center for Infectious Disease"/>
            <person name="Wu L."/>
            <person name="Ma J."/>
        </authorList>
    </citation>
    <scope>NUCLEOTIDE SEQUENCE [LARGE SCALE GENOMIC DNA]</scope>
    <source>
        <strain evidence="3">JCM 14560</strain>
    </source>
</reference>